<dbReference type="GeneID" id="65095769"/>
<sequence>MQNQEGGITGPWMDYLFSTDYSTKNVKTIYRRGSASVIDIKEIVHQLIREF</sequence>
<reference evidence="1 2" key="1">
    <citation type="submission" date="2021-05" db="EMBL/GenBank/DDBJ databases">
        <title>A novel Methanospirillum isolate from a pyrite-forming mixed culture.</title>
        <authorList>
            <person name="Bunk B."/>
            <person name="Sproer C."/>
            <person name="Spring S."/>
            <person name="Pester M."/>
        </authorList>
    </citation>
    <scope>NUCLEOTIDE SEQUENCE [LARGE SCALE GENOMIC DNA]</scope>
    <source>
        <strain evidence="1 2">J.3.6.1-F.2.7.3</strain>
    </source>
</reference>
<dbReference type="Proteomes" id="UP000680656">
    <property type="component" value="Chromosome"/>
</dbReference>
<proteinExistence type="predicted"/>
<dbReference type="EMBL" id="CP075546">
    <property type="protein sequence ID" value="QVV89192.1"/>
    <property type="molecule type" value="Genomic_DNA"/>
</dbReference>
<name>A0A8E7B2E6_9EURY</name>
<accession>A0A8E7B2E6</accession>
<evidence type="ECO:0000313" key="1">
    <source>
        <dbReference type="EMBL" id="QVV89192.1"/>
    </source>
</evidence>
<protein>
    <submittedName>
        <fullName evidence="1">Uncharacterized protein</fullName>
    </submittedName>
</protein>
<organism evidence="1 2">
    <name type="scientific">Methanospirillum purgamenti</name>
    <dbReference type="NCBI Taxonomy" id="2834276"/>
    <lineage>
        <taxon>Archaea</taxon>
        <taxon>Methanobacteriati</taxon>
        <taxon>Methanobacteriota</taxon>
        <taxon>Stenosarchaea group</taxon>
        <taxon>Methanomicrobia</taxon>
        <taxon>Methanomicrobiales</taxon>
        <taxon>Methanospirillaceae</taxon>
        <taxon>Methanospirillum</taxon>
    </lineage>
</organism>
<dbReference type="AlphaFoldDB" id="A0A8E7B2E6"/>
<dbReference type="KEGG" id="mrtj:KHC33_01255"/>
<dbReference type="RefSeq" id="WP_214419992.1">
    <property type="nucleotide sequence ID" value="NZ_CP075546.1"/>
</dbReference>
<keyword evidence="2" id="KW-1185">Reference proteome</keyword>
<gene>
    <name evidence="1" type="ORF">KHC33_01255</name>
</gene>
<evidence type="ECO:0000313" key="2">
    <source>
        <dbReference type="Proteomes" id="UP000680656"/>
    </source>
</evidence>